<dbReference type="InterPro" id="IPR014721">
    <property type="entry name" value="Ribsml_uS5_D2-typ_fold_subgr"/>
</dbReference>
<sequence>MKKENEYTTDKIKKLTEIESIRKNSGLYIGSSVTPLRLFEECLDNSLDEALAGFCTNIGVFIDTKENSFSIIDNGRGFPFDEKLPLMEDPPVFATTSLYTSGKFEKDDKQSAYDISIGLHGFGLVVCFALSKKMEISIYRDQKYAEYKFKNGDIEKIKRKIVKLKNSEKPFSTKVKIFPDKKYFDTVLLPLKEIEERLRLACVNIPYLKIYLKIDDKEILISGDEKKLILDFLTKNEIEWFSVDIQKEKENCSLKFGWEQEGALTPKIFSCVNLIKVDYGVHITKISNIFQKIFSTLGKRKKYEFKPQDSLIGLRVYLNLKIIKTSFEAQVKVKLESKTDLSIMNSLENKLFKFFEENEDLTNKLLEQFQLYRKTIDAKTINVNNKNSSKKSISKYTKLRDCKYRDGELFIVEGDSAAGGIIRRRDSFRHAVFPMKGKSIPNIITKKDALKNVEISELILCLGTGIEPQFNINDLRYGKIILAQDADADGYHIACLLIMIFAMLTPELIKQGKIYLAKTPFYCVNDKNKKIFVPLWSEEEVEKARNQNFPITRFKGLGEFDPWQLEKCLLDENTRNIYKLEFTNELENLVALFSDSELKRKLLEEGEQWTI</sequence>
<dbReference type="PANTHER" id="PTHR45866:SF2">
    <property type="entry name" value="DNA TOPOISOMERASE (ATP-HYDROLYZING)"/>
    <property type="match status" value="1"/>
</dbReference>
<evidence type="ECO:0000313" key="6">
    <source>
        <dbReference type="EMBL" id="OQB41568.1"/>
    </source>
</evidence>
<proteinExistence type="predicted"/>
<dbReference type="GO" id="GO:0005524">
    <property type="term" value="F:ATP binding"/>
    <property type="evidence" value="ECO:0007669"/>
    <property type="project" value="InterPro"/>
</dbReference>
<dbReference type="GO" id="GO:0003918">
    <property type="term" value="F:DNA topoisomerase type II (double strand cut, ATP-hydrolyzing) activity"/>
    <property type="evidence" value="ECO:0007669"/>
    <property type="project" value="UniProtKB-EC"/>
</dbReference>
<dbReference type="EMBL" id="MWDB01000014">
    <property type="protein sequence ID" value="OQB41568.1"/>
    <property type="molecule type" value="Genomic_DNA"/>
</dbReference>
<comment type="catalytic activity">
    <reaction evidence="1">
        <text>ATP-dependent breakage, passage and rejoining of double-stranded DNA.</text>
        <dbReference type="EC" id="5.6.2.2"/>
    </reaction>
</comment>
<comment type="cofactor">
    <cofactor evidence="2">
        <name>Mg(2+)</name>
        <dbReference type="ChEBI" id="CHEBI:18420"/>
    </cofactor>
</comment>
<feature type="domain" description="Histidine kinase/HSP90-like ATPase" evidence="5">
    <location>
        <begin position="30"/>
        <end position="183"/>
    </location>
</feature>
<dbReference type="SMART" id="SM00387">
    <property type="entry name" value="HATPase_c"/>
    <property type="match status" value="1"/>
</dbReference>
<name>A0A1V5ZNC0_9BACT</name>
<dbReference type="PROSITE" id="PS00177">
    <property type="entry name" value="TOPOISOMERASE_II"/>
    <property type="match status" value="1"/>
</dbReference>
<evidence type="ECO:0000256" key="4">
    <source>
        <dbReference type="ARBA" id="ARBA00023235"/>
    </source>
</evidence>
<organism evidence="6">
    <name type="scientific">candidate division CPR1 bacterium ADurb.Bin160</name>
    <dbReference type="NCBI Taxonomy" id="1852826"/>
    <lineage>
        <taxon>Bacteria</taxon>
        <taxon>candidate division CPR1</taxon>
    </lineage>
</organism>
<protein>
    <recommendedName>
        <fullName evidence="3">DNA topoisomerase (ATP-hydrolyzing)</fullName>
        <ecNumber evidence="3">5.6.2.2</ecNumber>
    </recommendedName>
</protein>
<gene>
    <name evidence="6" type="primary">gyrB_2</name>
    <name evidence="6" type="ORF">BWY04_00748</name>
</gene>
<dbReference type="InterPro" id="IPR003594">
    <property type="entry name" value="HATPase_dom"/>
</dbReference>
<dbReference type="GO" id="GO:0006265">
    <property type="term" value="P:DNA topological change"/>
    <property type="evidence" value="ECO:0007669"/>
    <property type="project" value="InterPro"/>
</dbReference>
<dbReference type="PRINTS" id="PR00418">
    <property type="entry name" value="TPI2FAMILY"/>
</dbReference>
<dbReference type="Pfam" id="PF02518">
    <property type="entry name" value="HATPase_c"/>
    <property type="match status" value="1"/>
</dbReference>
<evidence type="ECO:0000256" key="1">
    <source>
        <dbReference type="ARBA" id="ARBA00000185"/>
    </source>
</evidence>
<dbReference type="SMART" id="SM00433">
    <property type="entry name" value="TOP2c"/>
    <property type="match status" value="1"/>
</dbReference>
<accession>A0A1V5ZNC0</accession>
<evidence type="ECO:0000256" key="3">
    <source>
        <dbReference type="ARBA" id="ARBA00012895"/>
    </source>
</evidence>
<evidence type="ECO:0000259" key="5">
    <source>
        <dbReference type="SMART" id="SM00387"/>
    </source>
</evidence>
<keyword evidence="4 6" id="KW-0413">Isomerase</keyword>
<dbReference type="Pfam" id="PF00986">
    <property type="entry name" value="DNA_gyraseB_C"/>
    <property type="match status" value="1"/>
</dbReference>
<dbReference type="InterPro" id="IPR018522">
    <property type="entry name" value="TopoIIA_CS"/>
</dbReference>
<dbReference type="InterPro" id="IPR013506">
    <property type="entry name" value="Topo_IIA_bsu_dom2"/>
</dbReference>
<dbReference type="InterPro" id="IPR013759">
    <property type="entry name" value="Topo_IIA_B_C"/>
</dbReference>
<dbReference type="InterPro" id="IPR006171">
    <property type="entry name" value="TOPRIM_dom"/>
</dbReference>
<evidence type="ECO:0000256" key="2">
    <source>
        <dbReference type="ARBA" id="ARBA00001946"/>
    </source>
</evidence>
<dbReference type="Pfam" id="PF01751">
    <property type="entry name" value="Toprim"/>
    <property type="match status" value="1"/>
</dbReference>
<dbReference type="GO" id="GO:0003677">
    <property type="term" value="F:DNA binding"/>
    <property type="evidence" value="ECO:0007669"/>
    <property type="project" value="InterPro"/>
</dbReference>
<dbReference type="InterPro" id="IPR036890">
    <property type="entry name" value="HATPase_C_sf"/>
</dbReference>
<dbReference type="Gene3D" id="3.30.230.10">
    <property type="match status" value="1"/>
</dbReference>
<dbReference type="Proteomes" id="UP000485621">
    <property type="component" value="Unassembled WGS sequence"/>
</dbReference>
<comment type="caution">
    <text evidence="6">The sequence shown here is derived from an EMBL/GenBank/DDBJ whole genome shotgun (WGS) entry which is preliminary data.</text>
</comment>
<dbReference type="Gene3D" id="3.40.50.670">
    <property type="match status" value="1"/>
</dbReference>
<dbReference type="InterPro" id="IPR002288">
    <property type="entry name" value="DNA_gyrase_B_C"/>
</dbReference>
<dbReference type="Gene3D" id="3.30.565.10">
    <property type="entry name" value="Histidine kinase-like ATPase, C-terminal domain"/>
    <property type="match status" value="1"/>
</dbReference>
<dbReference type="Pfam" id="PF00204">
    <property type="entry name" value="DNA_gyraseB"/>
    <property type="match status" value="1"/>
</dbReference>
<dbReference type="SUPFAM" id="SSF55874">
    <property type="entry name" value="ATPase domain of HSP90 chaperone/DNA topoisomerase II/histidine kinase"/>
    <property type="match status" value="1"/>
</dbReference>
<dbReference type="PANTHER" id="PTHR45866">
    <property type="entry name" value="DNA GYRASE/TOPOISOMERASE SUBUNIT B"/>
    <property type="match status" value="1"/>
</dbReference>
<dbReference type="InterPro" id="IPR013760">
    <property type="entry name" value="Topo_IIA-like_dom_sf"/>
</dbReference>
<dbReference type="AlphaFoldDB" id="A0A1V5ZNC0"/>
<dbReference type="SUPFAM" id="SSF56719">
    <property type="entry name" value="Type II DNA topoisomerase"/>
    <property type="match status" value="1"/>
</dbReference>
<reference evidence="6" key="1">
    <citation type="submission" date="2017-02" db="EMBL/GenBank/DDBJ databases">
        <title>Delving into the versatile metabolic prowess of the omnipresent phylum Bacteroidetes.</title>
        <authorList>
            <person name="Nobu M.K."/>
            <person name="Mei R."/>
            <person name="Narihiro T."/>
            <person name="Kuroda K."/>
            <person name="Liu W.-T."/>
        </authorList>
    </citation>
    <scope>NUCLEOTIDE SEQUENCE</scope>
    <source>
        <strain evidence="6">ADurb.Bin160</strain>
    </source>
</reference>
<dbReference type="SUPFAM" id="SSF54211">
    <property type="entry name" value="Ribosomal protein S5 domain 2-like"/>
    <property type="match status" value="1"/>
</dbReference>
<dbReference type="InterPro" id="IPR001241">
    <property type="entry name" value="Topo_IIA"/>
</dbReference>
<dbReference type="EC" id="5.6.2.2" evidence="3"/>
<dbReference type="InterPro" id="IPR020568">
    <property type="entry name" value="Ribosomal_Su5_D2-typ_SF"/>
</dbReference>